<feature type="domain" description="DUF397" evidence="1">
    <location>
        <begin position="9"/>
        <end position="61"/>
    </location>
</feature>
<dbReference type="AlphaFoldDB" id="A0A5P2CI01"/>
<evidence type="ECO:0000259" key="1">
    <source>
        <dbReference type="Pfam" id="PF04149"/>
    </source>
</evidence>
<reference evidence="2 3" key="1">
    <citation type="submission" date="2018-05" db="EMBL/GenBank/DDBJ databases">
        <title>Streptomyces venezuelae.</title>
        <authorList>
            <person name="Kim W."/>
            <person name="Lee N."/>
            <person name="Cho B.-K."/>
        </authorList>
    </citation>
    <scope>NUCLEOTIDE SEQUENCE [LARGE SCALE GENOMIC DNA]</scope>
    <source>
        <strain evidence="2 3">ATCC 14585</strain>
    </source>
</reference>
<gene>
    <name evidence="2" type="ORF">DEJ49_14820</name>
</gene>
<dbReference type="EMBL" id="CP029191">
    <property type="protein sequence ID" value="QES42093.1"/>
    <property type="molecule type" value="Genomic_DNA"/>
</dbReference>
<organism evidence="2 3">
    <name type="scientific">Streptomyces venezuelae</name>
    <dbReference type="NCBI Taxonomy" id="54571"/>
    <lineage>
        <taxon>Bacteria</taxon>
        <taxon>Bacillati</taxon>
        <taxon>Actinomycetota</taxon>
        <taxon>Actinomycetes</taxon>
        <taxon>Kitasatosporales</taxon>
        <taxon>Streptomycetaceae</taxon>
        <taxon>Streptomyces</taxon>
    </lineage>
</organism>
<dbReference type="Pfam" id="PF04149">
    <property type="entry name" value="DUF397"/>
    <property type="match status" value="1"/>
</dbReference>
<evidence type="ECO:0000313" key="3">
    <source>
        <dbReference type="Proteomes" id="UP000324015"/>
    </source>
</evidence>
<dbReference type="InterPro" id="IPR007278">
    <property type="entry name" value="DUF397"/>
</dbReference>
<dbReference type="Proteomes" id="UP000324015">
    <property type="component" value="Chromosome"/>
</dbReference>
<evidence type="ECO:0000313" key="2">
    <source>
        <dbReference type="EMBL" id="QES42093.1"/>
    </source>
</evidence>
<sequence length="66" mass="6933">MRHPDVITGFRKSSHSDQLGDCLEIARTGSGGHAVRDSKNSAGPSLTVGGAAWSCFVDEIKGAYAR</sequence>
<dbReference type="RefSeq" id="WP_150184556.1">
    <property type="nucleotide sequence ID" value="NZ_CP029191.1"/>
</dbReference>
<proteinExistence type="predicted"/>
<name>A0A5P2CI01_STRVZ</name>
<accession>A0A5P2CI01</accession>
<protein>
    <submittedName>
        <fullName evidence="2">DUF397 domain-containing protein</fullName>
    </submittedName>
</protein>